<comment type="function">
    <text evidence="11">High affinity, high specificity proton-dependent sulfate transporter, which mediates sulfate uptake. Provides the sulfur source for the cysteine synthesis pathway.</text>
</comment>
<protein>
    <recommendedName>
        <fullName evidence="11">Sulfate transporter CysZ</fullName>
    </recommendedName>
</protein>
<keyword evidence="4 11" id="KW-0997">Cell inner membrane</keyword>
<dbReference type="NCBIfam" id="NF003433">
    <property type="entry name" value="PRK04949.1"/>
    <property type="match status" value="1"/>
</dbReference>
<dbReference type="Proteomes" id="UP000319627">
    <property type="component" value="Unassembled WGS sequence"/>
</dbReference>
<dbReference type="OrthoDB" id="5292355at2"/>
<reference evidence="12 13" key="1">
    <citation type="submission" date="2019-07" db="EMBL/GenBank/DDBJ databases">
        <title>Genomic Encyclopedia of Type Strains, Phase I: the one thousand microbial genomes (KMG-I) project.</title>
        <authorList>
            <person name="Kyrpides N."/>
        </authorList>
    </citation>
    <scope>NUCLEOTIDE SEQUENCE [LARGE SCALE GENOMIC DNA]</scope>
    <source>
        <strain evidence="12 13">DSM 375</strain>
    </source>
</reference>
<dbReference type="GO" id="GO:0000103">
    <property type="term" value="P:sulfate assimilation"/>
    <property type="evidence" value="ECO:0007669"/>
    <property type="project" value="InterPro"/>
</dbReference>
<keyword evidence="9 11" id="KW-0472">Membrane</keyword>
<evidence type="ECO:0000256" key="9">
    <source>
        <dbReference type="ARBA" id="ARBA00023136"/>
    </source>
</evidence>
<evidence type="ECO:0000256" key="6">
    <source>
        <dbReference type="ARBA" id="ARBA00022692"/>
    </source>
</evidence>
<evidence type="ECO:0000256" key="11">
    <source>
        <dbReference type="HAMAP-Rule" id="MF_00468"/>
    </source>
</evidence>
<keyword evidence="10 11" id="KW-0198">Cysteine biosynthesis</keyword>
<evidence type="ECO:0000256" key="3">
    <source>
        <dbReference type="ARBA" id="ARBA00022475"/>
    </source>
</evidence>
<feature type="transmembrane region" description="Helical" evidence="11">
    <location>
        <begin position="70"/>
        <end position="96"/>
    </location>
</feature>
<dbReference type="HAMAP" id="MF_00468">
    <property type="entry name" value="CysZ"/>
    <property type="match status" value="1"/>
</dbReference>
<sequence>MPSVFGVGVSCWIAGLRLIFRPELRLFVLLPLSLNILVFSGLLYLSIQQFEHWLAILMPSLPDWLLFLEYLLWPIFVLLLLVIVFFTFTLVANFLAAPFNGLLSERVERLLDPQASVPEFQWAEFVAVVPHSMAREWQKLSYFIPRVLGLLLLSVIPVVNLVATPLWLIFGVWMMAVQYLDYPADNHRLNWGETLAWIRARRWKSFGLGGTTYAALLVPGFNLLVMPAAVAGATVLWVQEQQQSDKAE</sequence>
<evidence type="ECO:0000313" key="13">
    <source>
        <dbReference type="Proteomes" id="UP000319627"/>
    </source>
</evidence>
<organism evidence="12 13">
    <name type="scientific">Azomonas agilis</name>
    <dbReference type="NCBI Taxonomy" id="116849"/>
    <lineage>
        <taxon>Bacteria</taxon>
        <taxon>Pseudomonadati</taxon>
        <taxon>Pseudomonadota</taxon>
        <taxon>Gammaproteobacteria</taxon>
        <taxon>Pseudomonadales</taxon>
        <taxon>Pseudomonadaceae</taxon>
        <taxon>Azomonas</taxon>
    </lineage>
</organism>
<dbReference type="InterPro" id="IPR059112">
    <property type="entry name" value="CysZ/EI24"/>
</dbReference>
<feature type="transmembrane region" description="Helical" evidence="11">
    <location>
        <begin position="26"/>
        <end position="50"/>
    </location>
</feature>
<evidence type="ECO:0000256" key="5">
    <source>
        <dbReference type="ARBA" id="ARBA00022605"/>
    </source>
</evidence>
<name>A0A562J3N9_9GAMM</name>
<dbReference type="PANTHER" id="PTHR37468:SF1">
    <property type="entry name" value="SULFATE TRANSPORTER CYSZ"/>
    <property type="match status" value="1"/>
</dbReference>
<dbReference type="AlphaFoldDB" id="A0A562J3N9"/>
<dbReference type="InterPro" id="IPR050480">
    <property type="entry name" value="CysZ-like"/>
</dbReference>
<accession>A0A562J3N9</accession>
<keyword evidence="3 11" id="KW-1003">Cell membrane</keyword>
<dbReference type="EMBL" id="VLKG01000001">
    <property type="protein sequence ID" value="TWH77465.1"/>
    <property type="molecule type" value="Genomic_DNA"/>
</dbReference>
<comment type="subcellular location">
    <subcellularLocation>
        <location evidence="11">Cell inner membrane</location>
        <topology evidence="11">Multi-pass membrane protein</topology>
    </subcellularLocation>
    <subcellularLocation>
        <location evidence="1">Membrane</location>
        <topology evidence="1">Multi-pass membrane protein</topology>
    </subcellularLocation>
</comment>
<dbReference type="GO" id="GO:0009675">
    <property type="term" value="F:high-affinity sulfate:proton symporter activity"/>
    <property type="evidence" value="ECO:0007669"/>
    <property type="project" value="TreeGrafter"/>
</dbReference>
<evidence type="ECO:0000256" key="2">
    <source>
        <dbReference type="ARBA" id="ARBA00022448"/>
    </source>
</evidence>
<keyword evidence="6 11" id="KW-0812">Transmembrane</keyword>
<comment type="similarity">
    <text evidence="11">Belongs to the CysZ family.</text>
</comment>
<dbReference type="InterPro" id="IPR022985">
    <property type="entry name" value="Sulfate_CysZ"/>
</dbReference>
<keyword evidence="13" id="KW-1185">Reference proteome</keyword>
<evidence type="ECO:0000256" key="1">
    <source>
        <dbReference type="ARBA" id="ARBA00004141"/>
    </source>
</evidence>
<evidence type="ECO:0000256" key="10">
    <source>
        <dbReference type="ARBA" id="ARBA00023192"/>
    </source>
</evidence>
<proteinExistence type="inferred from homology"/>
<keyword evidence="8 11" id="KW-0764">Sulfate transport</keyword>
<keyword evidence="7 11" id="KW-1133">Transmembrane helix</keyword>
<dbReference type="GO" id="GO:0019344">
    <property type="term" value="P:cysteine biosynthetic process"/>
    <property type="evidence" value="ECO:0007669"/>
    <property type="project" value="UniProtKB-UniRule"/>
</dbReference>
<evidence type="ECO:0000256" key="8">
    <source>
        <dbReference type="ARBA" id="ARBA00023032"/>
    </source>
</evidence>
<feature type="transmembrane region" description="Helical" evidence="11">
    <location>
        <begin position="147"/>
        <end position="176"/>
    </location>
</feature>
<keyword evidence="5 11" id="KW-0028">Amino-acid biosynthesis</keyword>
<evidence type="ECO:0000256" key="4">
    <source>
        <dbReference type="ARBA" id="ARBA00022519"/>
    </source>
</evidence>
<evidence type="ECO:0000313" key="12">
    <source>
        <dbReference type="EMBL" id="TWH77465.1"/>
    </source>
</evidence>
<evidence type="ECO:0000256" key="7">
    <source>
        <dbReference type="ARBA" id="ARBA00022989"/>
    </source>
</evidence>
<dbReference type="Pfam" id="PF07264">
    <property type="entry name" value="EI24"/>
    <property type="match status" value="1"/>
</dbReference>
<dbReference type="GO" id="GO:0005886">
    <property type="term" value="C:plasma membrane"/>
    <property type="evidence" value="ECO:0007669"/>
    <property type="project" value="UniProtKB-SubCell"/>
</dbReference>
<dbReference type="RefSeq" id="WP_144570130.1">
    <property type="nucleotide sequence ID" value="NZ_VLKG01000001.1"/>
</dbReference>
<comment type="caution">
    <text evidence="12">The sequence shown here is derived from an EMBL/GenBank/DDBJ whole genome shotgun (WGS) entry which is preliminary data.</text>
</comment>
<dbReference type="PANTHER" id="PTHR37468">
    <property type="entry name" value="SULFATE TRANSPORTER CYSZ"/>
    <property type="match status" value="1"/>
</dbReference>
<feature type="transmembrane region" description="Helical" evidence="11">
    <location>
        <begin position="213"/>
        <end position="238"/>
    </location>
</feature>
<gene>
    <name evidence="11" type="primary">cysZ</name>
    <name evidence="12" type="ORF">LX59_00382</name>
</gene>
<keyword evidence="2 11" id="KW-0813">Transport</keyword>